<organism evidence="2 3">
    <name type="scientific">Meyerozyma guilliermondii (strain ATCC 6260 / CBS 566 / DSM 6381 / JCM 1539 / NBRC 10279 / NRRL Y-324)</name>
    <name type="common">Yeast</name>
    <name type="synonym">Candida guilliermondii</name>
    <dbReference type="NCBI Taxonomy" id="294746"/>
    <lineage>
        <taxon>Eukaryota</taxon>
        <taxon>Fungi</taxon>
        <taxon>Dikarya</taxon>
        <taxon>Ascomycota</taxon>
        <taxon>Saccharomycotina</taxon>
        <taxon>Pichiomycetes</taxon>
        <taxon>Debaryomycetaceae</taxon>
        <taxon>Meyerozyma</taxon>
    </lineage>
</organism>
<dbReference type="KEGG" id="pgu:PGUG_03371"/>
<accession>A5DJC0</accession>
<feature type="transmembrane region" description="Helical" evidence="1">
    <location>
        <begin position="81"/>
        <end position="99"/>
    </location>
</feature>
<dbReference type="InParanoid" id="A5DJC0"/>
<dbReference type="GeneID" id="5126121"/>
<evidence type="ECO:0000313" key="2">
    <source>
        <dbReference type="EMBL" id="EDK39273.2"/>
    </source>
</evidence>
<dbReference type="HOGENOM" id="CLU_1511135_0_0_1"/>
<gene>
    <name evidence="2" type="ORF">PGUG_03371</name>
</gene>
<keyword evidence="1" id="KW-0472">Membrane</keyword>
<dbReference type="VEuPathDB" id="FungiDB:PGUG_03371"/>
<proteinExistence type="predicted"/>
<feature type="transmembrane region" description="Helical" evidence="1">
    <location>
        <begin position="119"/>
        <end position="140"/>
    </location>
</feature>
<protein>
    <submittedName>
        <fullName evidence="2">Uncharacterized protein</fullName>
    </submittedName>
</protein>
<keyword evidence="1" id="KW-1133">Transmembrane helix</keyword>
<dbReference type="EMBL" id="CH408158">
    <property type="protein sequence ID" value="EDK39273.2"/>
    <property type="molecule type" value="Genomic_DNA"/>
</dbReference>
<dbReference type="Proteomes" id="UP000001997">
    <property type="component" value="Unassembled WGS sequence"/>
</dbReference>
<reference evidence="2 3" key="1">
    <citation type="journal article" date="2009" name="Nature">
        <title>Evolution of pathogenicity and sexual reproduction in eight Candida genomes.</title>
        <authorList>
            <person name="Butler G."/>
            <person name="Rasmussen M.D."/>
            <person name="Lin M.F."/>
            <person name="Santos M.A."/>
            <person name="Sakthikumar S."/>
            <person name="Munro C.A."/>
            <person name="Rheinbay E."/>
            <person name="Grabherr M."/>
            <person name="Forche A."/>
            <person name="Reedy J.L."/>
            <person name="Agrafioti I."/>
            <person name="Arnaud M.B."/>
            <person name="Bates S."/>
            <person name="Brown A.J."/>
            <person name="Brunke S."/>
            <person name="Costanzo M.C."/>
            <person name="Fitzpatrick D.A."/>
            <person name="de Groot P.W."/>
            <person name="Harris D."/>
            <person name="Hoyer L.L."/>
            <person name="Hube B."/>
            <person name="Klis F.M."/>
            <person name="Kodira C."/>
            <person name="Lennard N."/>
            <person name="Logue M.E."/>
            <person name="Martin R."/>
            <person name="Neiman A.M."/>
            <person name="Nikolaou E."/>
            <person name="Quail M.A."/>
            <person name="Quinn J."/>
            <person name="Santos M.C."/>
            <person name="Schmitzberger F.F."/>
            <person name="Sherlock G."/>
            <person name="Shah P."/>
            <person name="Silverstein K.A."/>
            <person name="Skrzypek M.S."/>
            <person name="Soll D."/>
            <person name="Staggs R."/>
            <person name="Stansfield I."/>
            <person name="Stumpf M.P."/>
            <person name="Sudbery P.E."/>
            <person name="Srikantha T."/>
            <person name="Zeng Q."/>
            <person name="Berman J."/>
            <person name="Berriman M."/>
            <person name="Heitman J."/>
            <person name="Gow N.A."/>
            <person name="Lorenz M.C."/>
            <person name="Birren B.W."/>
            <person name="Kellis M."/>
            <person name="Cuomo C.A."/>
        </authorList>
    </citation>
    <scope>NUCLEOTIDE SEQUENCE [LARGE SCALE GENOMIC DNA]</scope>
    <source>
        <strain evidence="3">ATCC 6260 / CBS 566 / DSM 6381 / JCM 1539 / NBRC 10279 / NRRL Y-324</strain>
    </source>
</reference>
<dbReference type="AlphaFoldDB" id="A5DJC0"/>
<keyword evidence="1" id="KW-0812">Transmembrane</keyword>
<dbReference type="RefSeq" id="XP_001483990.2">
    <property type="nucleotide sequence ID" value="XM_001483940.1"/>
</dbReference>
<evidence type="ECO:0000256" key="1">
    <source>
        <dbReference type="SAM" id="Phobius"/>
    </source>
</evidence>
<keyword evidence="3" id="KW-1185">Reference proteome</keyword>
<evidence type="ECO:0000313" key="3">
    <source>
        <dbReference type="Proteomes" id="UP000001997"/>
    </source>
</evidence>
<sequence>MTTPPTEEYMTSLLSEGRTSRTMEQRTIVTAPETGHETPLETPLFSLTNSNQVRAALSLSISVFPLVKPGFGVEEVDLPPLAWFCVILAYMVFTINRFLGIRASKKRNEPMREYMLSKISFVGCIVVLGIAFYFCLRSGNPAKSELVALCQLTILTGMLSSNKALLNNFMPYFEEDRN</sequence>
<name>A5DJC0_PICGU</name>